<feature type="domain" description="Putative restriction endonuclease" evidence="1">
    <location>
        <begin position="17"/>
        <end position="170"/>
    </location>
</feature>
<protein>
    <submittedName>
        <fullName evidence="2">Uma2 family endonuclease</fullName>
    </submittedName>
</protein>
<keyword evidence="2" id="KW-0378">Hydrolase</keyword>
<dbReference type="Proteomes" id="UP000319103">
    <property type="component" value="Unassembled WGS sequence"/>
</dbReference>
<keyword evidence="2" id="KW-0540">Nuclease</keyword>
<dbReference type="PANTHER" id="PTHR34107:SF2">
    <property type="entry name" value="SLL0888 PROTEIN"/>
    <property type="match status" value="1"/>
</dbReference>
<dbReference type="InterPro" id="IPR011335">
    <property type="entry name" value="Restrct_endonuc-II-like"/>
</dbReference>
<dbReference type="EMBL" id="VIGB01000003">
    <property type="protein sequence ID" value="TQF05108.1"/>
    <property type="molecule type" value="Genomic_DNA"/>
</dbReference>
<comment type="caution">
    <text evidence="2">The sequence shown here is derived from an EMBL/GenBank/DDBJ whole genome shotgun (WGS) entry which is preliminary data.</text>
</comment>
<dbReference type="Pfam" id="PF05685">
    <property type="entry name" value="Uma2"/>
    <property type="match status" value="1"/>
</dbReference>
<evidence type="ECO:0000259" key="1">
    <source>
        <dbReference type="Pfam" id="PF05685"/>
    </source>
</evidence>
<dbReference type="AlphaFoldDB" id="A0A540W7X3"/>
<dbReference type="CDD" id="cd06260">
    <property type="entry name" value="DUF820-like"/>
    <property type="match status" value="1"/>
</dbReference>
<gene>
    <name evidence="2" type="ORF">E6W39_26310</name>
</gene>
<dbReference type="InterPro" id="IPR012296">
    <property type="entry name" value="Nuclease_put_TT1808"/>
</dbReference>
<sequence>MSIDAATFARLREIADQLPQVPGIGAIEIADGQIVMMMSPVKRHEYAIFRLARQLNAQLPDTHSGYIAYAGADLEDSGLGRLRRPDLMVFPEATLRGEGPALLPQEVLLVVEIVSKSNPENDYENKVRDYAAMGIPHYLLVDPRDGTGIVHSEPKYASREKFTFGDQVTVGPWTIDTSELMTYGPGTT</sequence>
<dbReference type="RefSeq" id="WP_141635618.1">
    <property type="nucleotide sequence ID" value="NZ_VIGB01000003.1"/>
</dbReference>
<keyword evidence="3" id="KW-1185">Reference proteome</keyword>
<keyword evidence="2" id="KW-0255">Endonuclease</keyword>
<reference evidence="2 3" key="1">
    <citation type="submission" date="2019-06" db="EMBL/GenBank/DDBJ databases">
        <title>Description of Kitasatospora acidophila sp. nov. isolated from pine grove soil, and reclassification of Streptomyces novaecaesareae to Kitasatospora novaeceasareae comb. nov.</title>
        <authorList>
            <person name="Kim M.J."/>
        </authorList>
    </citation>
    <scope>NUCLEOTIDE SEQUENCE [LARGE SCALE GENOMIC DNA]</scope>
    <source>
        <strain evidence="2 3">MMS16-CNU292</strain>
    </source>
</reference>
<evidence type="ECO:0000313" key="2">
    <source>
        <dbReference type="EMBL" id="TQF05108.1"/>
    </source>
</evidence>
<proteinExistence type="predicted"/>
<dbReference type="GO" id="GO:0004519">
    <property type="term" value="F:endonuclease activity"/>
    <property type="evidence" value="ECO:0007669"/>
    <property type="project" value="UniProtKB-KW"/>
</dbReference>
<dbReference type="PANTHER" id="PTHR34107">
    <property type="entry name" value="SLL0198 PROTEIN-RELATED"/>
    <property type="match status" value="1"/>
</dbReference>
<dbReference type="SUPFAM" id="SSF52980">
    <property type="entry name" value="Restriction endonuclease-like"/>
    <property type="match status" value="1"/>
</dbReference>
<dbReference type="OrthoDB" id="3423889at2"/>
<name>A0A540W7X3_9ACTN</name>
<evidence type="ECO:0000313" key="3">
    <source>
        <dbReference type="Proteomes" id="UP000319103"/>
    </source>
</evidence>
<accession>A0A540W7X3</accession>
<organism evidence="2 3">
    <name type="scientific">Kitasatospora acidiphila</name>
    <dbReference type="NCBI Taxonomy" id="2567942"/>
    <lineage>
        <taxon>Bacteria</taxon>
        <taxon>Bacillati</taxon>
        <taxon>Actinomycetota</taxon>
        <taxon>Actinomycetes</taxon>
        <taxon>Kitasatosporales</taxon>
        <taxon>Streptomycetaceae</taxon>
        <taxon>Kitasatospora</taxon>
    </lineage>
</organism>
<dbReference type="Gene3D" id="3.90.1570.10">
    <property type="entry name" value="tt1808, chain A"/>
    <property type="match status" value="1"/>
</dbReference>
<dbReference type="InterPro" id="IPR008538">
    <property type="entry name" value="Uma2"/>
</dbReference>